<dbReference type="AlphaFoldDB" id="A0A1Y6LV96"/>
<proteinExistence type="predicted"/>
<feature type="compositionally biased region" description="Basic and acidic residues" evidence="1">
    <location>
        <begin position="34"/>
        <end position="46"/>
    </location>
</feature>
<evidence type="ECO:0000256" key="1">
    <source>
        <dbReference type="SAM" id="MobiDB-lite"/>
    </source>
</evidence>
<reference evidence="2 3" key="1">
    <citation type="submission" date="2016-10" db="EMBL/GenBank/DDBJ databases">
        <authorList>
            <person name="Varghese N."/>
        </authorList>
    </citation>
    <scope>NUCLEOTIDE SEQUENCE [LARGE SCALE GENOMIC DNA]</scope>
</reference>
<organism evidence="2 3">
    <name type="scientific">Zymoseptoria tritici ST99CH_1A5</name>
    <dbReference type="NCBI Taxonomy" id="1276529"/>
    <lineage>
        <taxon>Eukaryota</taxon>
        <taxon>Fungi</taxon>
        <taxon>Dikarya</taxon>
        <taxon>Ascomycota</taxon>
        <taxon>Pezizomycotina</taxon>
        <taxon>Dothideomycetes</taxon>
        <taxon>Dothideomycetidae</taxon>
        <taxon>Mycosphaerellales</taxon>
        <taxon>Mycosphaerellaceae</taxon>
        <taxon>Zymoseptoria</taxon>
    </lineage>
</organism>
<dbReference type="Proteomes" id="UP000215453">
    <property type="component" value="Chromosome 8"/>
</dbReference>
<sequence length="286" mass="32880">MVIRGNDEASLPPSPSTAIMTPSSPASTPSLADTTERADNRRRPADGVDCWNEYSTKHTTLAQDIDCGMLRNGHCLWGFVIYRTTYTSDLDWSKCLHRLRHQHAETLAFDHAADLLDSNPLTVFDDANRFENATAAEIRQQFNEWCNTAPMFEQGTLPHRSGVGAIRRDRYGSPRYRLCISIDEGAMRSIINDDSDSWLDSKGYVNLIRGAWRPQPEEELQEEARLYGRSSPKMWEAVEGVTQEDVGWCRISYAEVVMWYHLFGRMHEGDLWGRSFRRWPEVVRCW</sequence>
<dbReference type="EMBL" id="LT882683">
    <property type="protein sequence ID" value="SMY27338.1"/>
    <property type="molecule type" value="Genomic_DNA"/>
</dbReference>
<name>A0A1Y6LV96_ZYMTR</name>
<feature type="region of interest" description="Disordered" evidence="1">
    <location>
        <begin position="1"/>
        <end position="46"/>
    </location>
</feature>
<evidence type="ECO:0000313" key="2">
    <source>
        <dbReference type="EMBL" id="SMY27338.1"/>
    </source>
</evidence>
<protein>
    <submittedName>
        <fullName evidence="2">Uncharacterized protein</fullName>
    </submittedName>
</protein>
<feature type="compositionally biased region" description="Low complexity" evidence="1">
    <location>
        <begin position="16"/>
        <end position="33"/>
    </location>
</feature>
<accession>A0A1Y6LV96</accession>
<evidence type="ECO:0000313" key="3">
    <source>
        <dbReference type="Proteomes" id="UP000215453"/>
    </source>
</evidence>
<gene>
    <name evidence="2" type="ORF">ZT1A5_G8782</name>
</gene>